<comment type="similarity">
    <text evidence="4">Belongs to the TonB-dependent receptor family.</text>
</comment>
<dbReference type="Gene3D" id="2.40.170.20">
    <property type="entry name" value="TonB-dependent receptor, beta-barrel domain"/>
    <property type="match status" value="1"/>
</dbReference>
<feature type="chain" id="PRO_5002601096" evidence="6">
    <location>
        <begin position="26"/>
        <end position="1038"/>
    </location>
</feature>
<feature type="domain" description="TonB-dependent receptor plug" evidence="8">
    <location>
        <begin position="74"/>
        <end position="192"/>
    </location>
</feature>
<dbReference type="PANTHER" id="PTHR47234:SF2">
    <property type="entry name" value="TONB-DEPENDENT RECEPTOR"/>
    <property type="match status" value="1"/>
</dbReference>
<dbReference type="Gene3D" id="2.170.130.10">
    <property type="entry name" value="TonB-dependent receptor, plug domain"/>
    <property type="match status" value="1"/>
</dbReference>
<protein>
    <submittedName>
        <fullName evidence="9">TonB-dependent receptor</fullName>
    </submittedName>
</protein>
<evidence type="ECO:0000256" key="5">
    <source>
        <dbReference type="SAM" id="MobiDB-lite"/>
    </source>
</evidence>
<accession>A0A0H2X947</accession>
<dbReference type="AlphaFoldDB" id="A0A0H2X947"/>
<sequence length="1038" mass="111822">MTHHTRRLTPAPLSLALAAVLSAFAATATASSPDPQTTADQTAPDQAGDAPDAKRLDSVMVTGSRIGRVGFDSLEPATVVGAEYIQGYGFTNIADALFIQPSFGAGATSRGDQSGYGAGVNFIGRFGLGSNRQLTLVNGRRFVTSNPPTVFGPSGGGTQVDLNVIPTILIDQVETIGVGGAPTYGSDAISGVSNLILRKNFDGAEVRMGYGLTDRGDNERFNYSALLGSNFGGGRGNITIALDADNSQGVLGTARRFYRDAYSTRANPSASAIANFQPGRTPANDGRVNPGIGFNTGPNDGIPGRVLIRNRRISDMTWGGLLFPSDAGTVRDASGQLRGFGANEDQFVQFDRNGDLVNYNPGTNFGISDASGGDGVNLQETTQIISDLDRKTVFALGNYDFTDQVSGFFEASFYTSTARELVDQNVYNATGFGVGSVDGSGDQSGSLNFNINNPFLTEQNRQTLQNLGVEDFVLSRSSRDLVQNQSSTDTNLWRAVVGLQGSFDAAGRGFNWEASVNHGEGNFDYYNDNLIQQNFINAINVTRNSAGQIVCDSSAAGTTVDPNCAPLNLFGEGVASRAARNYVIAPTHAEAQMKQTVFNANITGAIIDLPGGELRFNAGYERRKEEGSFTPSTFERLGQGRSVPIAAASGEFTTNEYFGEILAPLVNPDAGIPGLHRLDLTGKIRRVENTVNGWFSAYTYGLQYEPFQGVQLRGNKTRSFRAPSIAELYTSQQPAYYFIPEPCSAAQIGSGPRPGVRARNCQAFFDFYTNADPASFEEAPSSQLGSVSGNTRLQNEQAESWTAGIVLQPEWVKGLRIAADWYDIQITNSVTTLSEEDITSGCFDSDTFNANDVPNANNFCSLITRNPQTGVANSIRTEYTNGPYTNFRGWTAEVNYRFDLADVDWGKGIVDLSFYGYFPKTLESAAAPGIPPDEAVGEIDNPKRQFQWNARYMTSHWNLGLSANYSSSVVYDLTDTVETRAPLGVPSYTSYDANVGYAFDTNTSVNLAALNVTDKLVAFPNVYDGLGRRYMFTLNHRF</sequence>
<comment type="subcellular location">
    <subcellularLocation>
        <location evidence="1 4">Cell outer membrane</location>
    </subcellularLocation>
</comment>
<evidence type="ECO:0000256" key="4">
    <source>
        <dbReference type="RuleBase" id="RU003357"/>
    </source>
</evidence>
<feature type="domain" description="TonB-dependent receptor-like beta-barrel" evidence="7">
    <location>
        <begin position="444"/>
        <end position="1012"/>
    </location>
</feature>
<keyword evidence="3" id="KW-0998">Cell outer membrane</keyword>
<dbReference type="Pfam" id="PF07715">
    <property type="entry name" value="Plug"/>
    <property type="match status" value="1"/>
</dbReference>
<name>A0A0H2X947_XANC8</name>
<dbReference type="InterPro" id="IPR037066">
    <property type="entry name" value="Plug_dom_sf"/>
</dbReference>
<feature type="signal peptide" evidence="6">
    <location>
        <begin position="1"/>
        <end position="25"/>
    </location>
</feature>
<dbReference type="InterPro" id="IPR012910">
    <property type="entry name" value="Plug_dom"/>
</dbReference>
<dbReference type="Pfam" id="PF00593">
    <property type="entry name" value="TonB_dep_Rec_b-barrel"/>
    <property type="match status" value="1"/>
</dbReference>
<reference evidence="9 10" key="1">
    <citation type="journal article" date="2005" name="Genome Res.">
        <title>Comparative and functional genomic analyses of the pathogenicity of phytopathogen Xanthomonas campestris pv. campestris.</title>
        <authorList>
            <person name="Qian W."/>
            <person name="Jia Y."/>
            <person name="Ren S.X."/>
            <person name="He Y.Q."/>
            <person name="Feng J.X."/>
            <person name="Lu L.F."/>
            <person name="Sun Q."/>
            <person name="Ying G."/>
            <person name="Tang D.J."/>
            <person name="Tang H."/>
            <person name="Wu W."/>
            <person name="Hao P."/>
            <person name="Wang L."/>
            <person name="Jiang B.L."/>
            <person name="Zeng S."/>
            <person name="Gu W.Y."/>
            <person name="Lu G."/>
            <person name="Rong L."/>
            <person name="Tian Y."/>
            <person name="Yao Z."/>
            <person name="Fu G."/>
            <person name="Chen B."/>
            <person name="Fang R."/>
            <person name="Qiang B."/>
            <person name="Chen Z."/>
            <person name="Zhao G.P."/>
            <person name="Tang J.L."/>
            <person name="He C."/>
        </authorList>
    </citation>
    <scope>NUCLEOTIDE SEQUENCE [LARGE SCALE GENOMIC DNA]</scope>
    <source>
        <strain evidence="9 10">8004</strain>
    </source>
</reference>
<evidence type="ECO:0000313" key="9">
    <source>
        <dbReference type="EMBL" id="AAY49947.1"/>
    </source>
</evidence>
<evidence type="ECO:0000256" key="2">
    <source>
        <dbReference type="ARBA" id="ARBA00023136"/>
    </source>
</evidence>
<dbReference type="InterPro" id="IPR000531">
    <property type="entry name" value="Beta-barrel_TonB"/>
</dbReference>
<evidence type="ECO:0000256" key="1">
    <source>
        <dbReference type="ARBA" id="ARBA00004442"/>
    </source>
</evidence>
<evidence type="ECO:0000259" key="8">
    <source>
        <dbReference type="Pfam" id="PF07715"/>
    </source>
</evidence>
<dbReference type="EMBL" id="CP000050">
    <property type="protein sequence ID" value="AAY49947.1"/>
    <property type="molecule type" value="Genomic_DNA"/>
</dbReference>
<proteinExistence type="inferred from homology"/>
<dbReference type="RefSeq" id="WP_011036532.1">
    <property type="nucleotide sequence ID" value="NC_007086.1"/>
</dbReference>
<evidence type="ECO:0000256" key="6">
    <source>
        <dbReference type="SAM" id="SignalP"/>
    </source>
</evidence>
<gene>
    <name evidence="9" type="ordered locus">XC_2899</name>
</gene>
<keyword evidence="4" id="KW-0798">TonB box</keyword>
<dbReference type="HOGENOM" id="CLU_010745_0_0_6"/>
<dbReference type="KEGG" id="xcb:XC_2899"/>
<keyword evidence="9" id="KW-0675">Receptor</keyword>
<dbReference type="SUPFAM" id="SSF56935">
    <property type="entry name" value="Porins"/>
    <property type="match status" value="1"/>
</dbReference>
<dbReference type="Proteomes" id="UP000000420">
    <property type="component" value="Chromosome"/>
</dbReference>
<keyword evidence="2 4" id="KW-0472">Membrane</keyword>
<dbReference type="GO" id="GO:0009279">
    <property type="term" value="C:cell outer membrane"/>
    <property type="evidence" value="ECO:0007669"/>
    <property type="project" value="UniProtKB-SubCell"/>
</dbReference>
<evidence type="ECO:0000259" key="7">
    <source>
        <dbReference type="Pfam" id="PF00593"/>
    </source>
</evidence>
<evidence type="ECO:0000256" key="3">
    <source>
        <dbReference type="ARBA" id="ARBA00023237"/>
    </source>
</evidence>
<dbReference type="InterPro" id="IPR036942">
    <property type="entry name" value="Beta-barrel_TonB_sf"/>
</dbReference>
<evidence type="ECO:0000313" key="10">
    <source>
        <dbReference type="Proteomes" id="UP000000420"/>
    </source>
</evidence>
<feature type="compositionally biased region" description="Low complexity" evidence="5">
    <location>
        <begin position="30"/>
        <end position="39"/>
    </location>
</feature>
<keyword evidence="6" id="KW-0732">Signal</keyword>
<dbReference type="PANTHER" id="PTHR47234">
    <property type="match status" value="1"/>
</dbReference>
<organism evidence="9 10">
    <name type="scientific">Xanthomonas campestris pv. campestris (strain 8004)</name>
    <dbReference type="NCBI Taxonomy" id="314565"/>
    <lineage>
        <taxon>Bacteria</taxon>
        <taxon>Pseudomonadati</taxon>
        <taxon>Pseudomonadota</taxon>
        <taxon>Gammaproteobacteria</taxon>
        <taxon>Lysobacterales</taxon>
        <taxon>Lysobacteraceae</taxon>
        <taxon>Xanthomonas</taxon>
    </lineage>
</organism>
<feature type="region of interest" description="Disordered" evidence="5">
    <location>
        <begin position="30"/>
        <end position="52"/>
    </location>
</feature>